<dbReference type="InterPro" id="IPR000182">
    <property type="entry name" value="GNAT_dom"/>
</dbReference>
<evidence type="ECO:0000313" key="2">
    <source>
        <dbReference type="EMBL" id="GEB17943.1"/>
    </source>
</evidence>
<dbReference type="RefSeq" id="WP_141281657.1">
    <property type="nucleotide sequence ID" value="NZ_BAAAWK010000001.1"/>
</dbReference>
<dbReference type="InterPro" id="IPR016181">
    <property type="entry name" value="Acyl_CoA_acyltransferase"/>
</dbReference>
<dbReference type="GeneID" id="97301821"/>
<dbReference type="Pfam" id="PF00583">
    <property type="entry name" value="Acetyltransf_1"/>
    <property type="match status" value="1"/>
</dbReference>
<keyword evidence="3" id="KW-1185">Reference proteome</keyword>
<reference evidence="2 3" key="1">
    <citation type="submission" date="2019-06" db="EMBL/GenBank/DDBJ databases">
        <title>Whole genome shotgun sequence of Paenarthrobacter aurescens NBRC 12136.</title>
        <authorList>
            <person name="Hosoyama A."/>
            <person name="Uohara A."/>
            <person name="Ohji S."/>
            <person name="Ichikawa N."/>
        </authorList>
    </citation>
    <scope>NUCLEOTIDE SEQUENCE [LARGE SCALE GENOMIC DNA]</scope>
    <source>
        <strain evidence="2 3">NBRC 12136</strain>
    </source>
</reference>
<evidence type="ECO:0000313" key="3">
    <source>
        <dbReference type="Proteomes" id="UP000317715"/>
    </source>
</evidence>
<dbReference type="GO" id="GO:0016747">
    <property type="term" value="F:acyltransferase activity, transferring groups other than amino-acyl groups"/>
    <property type="evidence" value="ECO:0007669"/>
    <property type="project" value="InterPro"/>
</dbReference>
<dbReference type="PROSITE" id="PS51186">
    <property type="entry name" value="GNAT"/>
    <property type="match status" value="1"/>
</dbReference>
<dbReference type="EMBL" id="BJMD01000003">
    <property type="protein sequence ID" value="GEB17943.1"/>
    <property type="molecule type" value="Genomic_DNA"/>
</dbReference>
<dbReference type="Proteomes" id="UP000317715">
    <property type="component" value="Unassembled WGS sequence"/>
</dbReference>
<dbReference type="SUPFAM" id="SSF55729">
    <property type="entry name" value="Acyl-CoA N-acyltransferases (Nat)"/>
    <property type="match status" value="1"/>
</dbReference>
<feature type="domain" description="N-acetyltransferase" evidence="1">
    <location>
        <begin position="115"/>
        <end position="249"/>
    </location>
</feature>
<gene>
    <name evidence="2" type="ORF">AAU01_06980</name>
</gene>
<proteinExistence type="predicted"/>
<comment type="caution">
    <text evidence="2">The sequence shown here is derived from an EMBL/GenBank/DDBJ whole genome shotgun (WGS) entry which is preliminary data.</text>
</comment>
<dbReference type="OrthoDB" id="4824241at2"/>
<sequence>MTLEPTSAAIIQLAWARRLGLDDDAFATAASRLATSAADPGDIANRITRADDSARTLVFLRLFGVSALVGPQWALDAAASIPDTELAQHVTLLTITRSHGGHGLGSSALFFADDLPLQQPSEELTVSHGNPEAISLESLCPPDDVNEVGLQGLSHRFTIMHPEDEQPTPVACGAYAEWEGILANMGVLVAPPWRRRGLGTLAASIAAHEALASGLTLQWKADVSNTGALAMARSLGFATGGLHASVLLS</sequence>
<dbReference type="AlphaFoldDB" id="A0A4Y3N9K1"/>
<organism evidence="2 3">
    <name type="scientific">Paenarthrobacter aurescens</name>
    <name type="common">Arthrobacter aurescens</name>
    <dbReference type="NCBI Taxonomy" id="43663"/>
    <lineage>
        <taxon>Bacteria</taxon>
        <taxon>Bacillati</taxon>
        <taxon>Actinomycetota</taxon>
        <taxon>Actinomycetes</taxon>
        <taxon>Micrococcales</taxon>
        <taxon>Micrococcaceae</taxon>
        <taxon>Paenarthrobacter</taxon>
    </lineage>
</organism>
<dbReference type="Gene3D" id="3.40.630.30">
    <property type="match status" value="1"/>
</dbReference>
<protein>
    <recommendedName>
        <fullName evidence="1">N-acetyltransferase domain-containing protein</fullName>
    </recommendedName>
</protein>
<name>A0A4Y3N9K1_PAEAU</name>
<accession>A0A4Y3N9K1</accession>
<evidence type="ECO:0000259" key="1">
    <source>
        <dbReference type="PROSITE" id="PS51186"/>
    </source>
</evidence>